<organism evidence="1 2">
    <name type="scientific">Hyaloperonospora arabidopsidis (strain Emoy2)</name>
    <name type="common">Downy mildew agent</name>
    <name type="synonym">Peronospora arabidopsidis</name>
    <dbReference type="NCBI Taxonomy" id="559515"/>
    <lineage>
        <taxon>Eukaryota</taxon>
        <taxon>Sar</taxon>
        <taxon>Stramenopiles</taxon>
        <taxon>Oomycota</taxon>
        <taxon>Peronosporomycetes</taxon>
        <taxon>Peronosporales</taxon>
        <taxon>Peronosporaceae</taxon>
        <taxon>Hyaloperonospora</taxon>
    </lineage>
</organism>
<evidence type="ECO:0000313" key="2">
    <source>
        <dbReference type="Proteomes" id="UP000011713"/>
    </source>
</evidence>
<keyword evidence="2" id="KW-1185">Reference proteome</keyword>
<sequence>MNPPGGAGPCDRSGSGAVGSGLLQDRRAVLICTATRTWVEKAGDDLRPMIPLEEEAHAAWMMGALYSSLRVDFWSARPRTTRVVMLDFFEAYLEGQVIAIVPPYVRMLLIQILERSAGQTESDVMSRERVKGAKRTSYDADTRRLTFIMPDYAAAAGWHTKTILFRGKRLQLLCLATMERDDINAPSLPATSAGRHQFQYQVRIFVNGVAASTVQAIVASSVSCAVTSVSRACSHGSEMMVPTFSWRLSTRCHVQNNLNW</sequence>
<dbReference type="EnsemblProtists" id="HpaT813114">
    <property type="protein sequence ID" value="HpaP813114"/>
    <property type="gene ID" value="HpaG813114"/>
</dbReference>
<evidence type="ECO:0000313" key="1">
    <source>
        <dbReference type="EnsemblProtists" id="HpaP813114"/>
    </source>
</evidence>
<dbReference type="InParanoid" id="M4C1Z9"/>
<dbReference type="VEuPathDB" id="FungiDB:HpaG813114"/>
<dbReference type="EMBL" id="JH598110">
    <property type="status" value="NOT_ANNOTATED_CDS"/>
    <property type="molecule type" value="Genomic_DNA"/>
</dbReference>
<dbReference type="Proteomes" id="UP000011713">
    <property type="component" value="Unassembled WGS sequence"/>
</dbReference>
<reference evidence="1" key="2">
    <citation type="submission" date="2015-06" db="UniProtKB">
        <authorList>
            <consortium name="EnsemblProtists"/>
        </authorList>
    </citation>
    <scope>IDENTIFICATION</scope>
    <source>
        <strain evidence="1">Emoy2</strain>
    </source>
</reference>
<proteinExistence type="predicted"/>
<dbReference type="AlphaFoldDB" id="M4C1Z9"/>
<accession>M4C1Z9</accession>
<name>M4C1Z9_HYAAE</name>
<dbReference type="HOGENOM" id="CLU_1071373_0_0_1"/>
<protein>
    <submittedName>
        <fullName evidence="1">Uncharacterized protein</fullName>
    </submittedName>
</protein>
<reference evidence="2" key="1">
    <citation type="journal article" date="2010" name="Science">
        <title>Signatures of adaptation to obligate biotrophy in the Hyaloperonospora arabidopsidis genome.</title>
        <authorList>
            <person name="Baxter L."/>
            <person name="Tripathy S."/>
            <person name="Ishaque N."/>
            <person name="Boot N."/>
            <person name="Cabral A."/>
            <person name="Kemen E."/>
            <person name="Thines M."/>
            <person name="Ah-Fong A."/>
            <person name="Anderson R."/>
            <person name="Badejoko W."/>
            <person name="Bittner-Eddy P."/>
            <person name="Boore J.L."/>
            <person name="Chibucos M.C."/>
            <person name="Coates M."/>
            <person name="Dehal P."/>
            <person name="Delehaunty K."/>
            <person name="Dong S."/>
            <person name="Downton P."/>
            <person name="Dumas B."/>
            <person name="Fabro G."/>
            <person name="Fronick C."/>
            <person name="Fuerstenberg S.I."/>
            <person name="Fulton L."/>
            <person name="Gaulin E."/>
            <person name="Govers F."/>
            <person name="Hughes L."/>
            <person name="Humphray S."/>
            <person name="Jiang R.H."/>
            <person name="Judelson H."/>
            <person name="Kamoun S."/>
            <person name="Kyung K."/>
            <person name="Meijer H."/>
            <person name="Minx P."/>
            <person name="Morris P."/>
            <person name="Nelson J."/>
            <person name="Phuntumart V."/>
            <person name="Qutob D."/>
            <person name="Rehmany A."/>
            <person name="Rougon-Cardoso A."/>
            <person name="Ryden P."/>
            <person name="Torto-Alalibo T."/>
            <person name="Studholme D."/>
            <person name="Wang Y."/>
            <person name="Win J."/>
            <person name="Wood J."/>
            <person name="Clifton S.W."/>
            <person name="Rogers J."/>
            <person name="Van den Ackerveken G."/>
            <person name="Jones J.D."/>
            <person name="McDowell J.M."/>
            <person name="Beynon J."/>
            <person name="Tyler B.M."/>
        </authorList>
    </citation>
    <scope>NUCLEOTIDE SEQUENCE [LARGE SCALE GENOMIC DNA]</scope>
    <source>
        <strain evidence="2">Emoy2</strain>
    </source>
</reference>